<dbReference type="Proteomes" id="UP001250698">
    <property type="component" value="Unassembled WGS sequence"/>
</dbReference>
<dbReference type="EMBL" id="JAWDJT010000007">
    <property type="protein sequence ID" value="MDU0371178.1"/>
    <property type="molecule type" value="Genomic_DNA"/>
</dbReference>
<accession>A0ABU3TII3</accession>
<comment type="caution">
    <text evidence="3">The sequence shown here is derived from an EMBL/GenBank/DDBJ whole genome shotgun (WGS) entry which is preliminary data.</text>
</comment>
<organism evidence="3 4">
    <name type="scientific">Hymenobacter endophyticus</name>
    <dbReference type="NCBI Taxonomy" id="3076335"/>
    <lineage>
        <taxon>Bacteria</taxon>
        <taxon>Pseudomonadati</taxon>
        <taxon>Bacteroidota</taxon>
        <taxon>Cytophagia</taxon>
        <taxon>Cytophagales</taxon>
        <taxon>Hymenobacteraceae</taxon>
        <taxon>Hymenobacter</taxon>
    </lineage>
</organism>
<proteinExistence type="predicted"/>
<evidence type="ECO:0000256" key="1">
    <source>
        <dbReference type="SAM" id="SignalP"/>
    </source>
</evidence>
<feature type="domain" description="DUF5683" evidence="2">
    <location>
        <begin position="44"/>
        <end position="193"/>
    </location>
</feature>
<dbReference type="InterPro" id="IPR043738">
    <property type="entry name" value="DUF5683"/>
</dbReference>
<reference evidence="3 4" key="1">
    <citation type="submission" date="2023-10" db="EMBL/GenBank/DDBJ databases">
        <title>Hymenobacter endophyticus sp. nov., an isolate from the leaf tissues of wheat.</title>
        <authorList>
            <person name="Dai Y."/>
        </authorList>
    </citation>
    <scope>NUCLEOTIDE SEQUENCE [LARGE SCALE GENOMIC DNA]</scope>
    <source>
        <strain evidence="3 4">ZK17L-C2</strain>
    </source>
</reference>
<gene>
    <name evidence="3" type="ORF">ROI90_12285</name>
</gene>
<protein>
    <submittedName>
        <fullName evidence="3">DUF5683 domain-containing protein</fullName>
    </submittedName>
</protein>
<sequence>MASSRITAAVVLLSGLAEAVQAQAVVRDSARRPLSVSGAGTALSRPKKAVLLSVLLPGAGQMYNRKYWKLPLVYGALGGVGYGLYQYQTRYREYAVASRELSAGKTIPELSGKLVTQEKSARGVATGLDRYRTQRDTFIGYMALTYGMVALDALVDAHLREFDISEELALRIKPSVMPLATGGLATGLQLQLQVKSSASLPSTL</sequence>
<evidence type="ECO:0000313" key="4">
    <source>
        <dbReference type="Proteomes" id="UP001250698"/>
    </source>
</evidence>
<dbReference type="RefSeq" id="WP_315998644.1">
    <property type="nucleotide sequence ID" value="NZ_JAWDJT010000007.1"/>
</dbReference>
<dbReference type="Pfam" id="PF18935">
    <property type="entry name" value="DUF5683"/>
    <property type="match status" value="1"/>
</dbReference>
<feature type="signal peptide" evidence="1">
    <location>
        <begin position="1"/>
        <end position="24"/>
    </location>
</feature>
<keyword evidence="4" id="KW-1185">Reference proteome</keyword>
<evidence type="ECO:0000259" key="2">
    <source>
        <dbReference type="Pfam" id="PF18935"/>
    </source>
</evidence>
<feature type="chain" id="PRO_5045529152" evidence="1">
    <location>
        <begin position="25"/>
        <end position="204"/>
    </location>
</feature>
<keyword evidence="1" id="KW-0732">Signal</keyword>
<name>A0ABU3TII3_9BACT</name>
<evidence type="ECO:0000313" key="3">
    <source>
        <dbReference type="EMBL" id="MDU0371178.1"/>
    </source>
</evidence>